<keyword evidence="4 7" id="KW-0479">Metal-binding</keyword>
<gene>
    <name evidence="11" type="ORF">GCM10007028_20680</name>
</gene>
<dbReference type="EMBL" id="BMWZ01000004">
    <property type="protein sequence ID" value="GGZ82703.1"/>
    <property type="molecule type" value="Genomic_DNA"/>
</dbReference>
<dbReference type="InterPro" id="IPR036900">
    <property type="entry name" value="A-D-PHexomutase_C_sf"/>
</dbReference>
<dbReference type="Proteomes" id="UP000636004">
    <property type="component" value="Unassembled WGS sequence"/>
</dbReference>
<evidence type="ECO:0000256" key="3">
    <source>
        <dbReference type="ARBA" id="ARBA00022553"/>
    </source>
</evidence>
<dbReference type="Pfam" id="PF02880">
    <property type="entry name" value="PGM_PMM_III"/>
    <property type="match status" value="1"/>
</dbReference>
<dbReference type="InterPro" id="IPR005844">
    <property type="entry name" value="A-D-PHexomutase_a/b/a-I"/>
</dbReference>
<dbReference type="SUPFAM" id="SSF53738">
    <property type="entry name" value="Phosphoglucomutase, first 3 domains"/>
    <property type="match status" value="3"/>
</dbReference>
<feature type="domain" description="Alpha-D-phosphohexomutase alpha/beta/alpha" evidence="8">
    <location>
        <begin position="48"/>
        <end position="183"/>
    </location>
</feature>
<organism evidence="11 12">
    <name type="scientific">Algibacter mikhailovii</name>
    <dbReference type="NCBI Taxonomy" id="425498"/>
    <lineage>
        <taxon>Bacteria</taxon>
        <taxon>Pseudomonadati</taxon>
        <taxon>Bacteroidota</taxon>
        <taxon>Flavobacteriia</taxon>
        <taxon>Flavobacteriales</taxon>
        <taxon>Flavobacteriaceae</taxon>
        <taxon>Algibacter</taxon>
    </lineage>
</organism>
<dbReference type="Pfam" id="PF02878">
    <property type="entry name" value="PGM_PMM_I"/>
    <property type="match status" value="1"/>
</dbReference>
<dbReference type="InterPro" id="IPR016066">
    <property type="entry name" value="A-D-PHexomutase_CS"/>
</dbReference>
<evidence type="ECO:0000259" key="10">
    <source>
        <dbReference type="Pfam" id="PF02880"/>
    </source>
</evidence>
<dbReference type="PRINTS" id="PR00509">
    <property type="entry name" value="PGMPMM"/>
</dbReference>
<dbReference type="PANTHER" id="PTHR45745:SF1">
    <property type="entry name" value="PHOSPHOGLUCOMUTASE 2B-RELATED"/>
    <property type="match status" value="1"/>
</dbReference>
<comment type="caution">
    <text evidence="11">The sequence shown here is derived from an EMBL/GenBank/DDBJ whole genome shotgun (WGS) entry which is preliminary data.</text>
</comment>
<sequence>MIHIEPEILERINSWLAPAFDEDTQTTIKNSIANDPKGIQESFYKDLEFGTGGMRGVMGVGTNRINKYTLGKSTQGLSDYLHKQFPNETPKAVIAYDCRHNSKTLAKVVADVFSANGVEVYLFEDLRPTPELSFAVKHLNCHCGIVLTASHNPPEYNGYKVYWKDGGQLVPPHDSAVINLINDLNYADIKFEANDSLIHYIGKDVDDVFINASAENGSVGATQAAKDDLTIVFTSLHGTSITAVPETLKRAGYKNVHIVKEQEVPDGGFPTVASPNPEEPAALKMALELAEKVNADIVIGTDPDCDRLGVAVRNSEGDLQLLNGNQTMIMMVDFLLKKWKSEGKLQNKEFIATTIVSTPMLTKLAESYNVENKIVLTGFKWIAKLIVDFPELDFIGGGEESFGFMVGDFVRDKDAVTSTLLACEIATIAKSNGSSFYDELITLYAEHGCYKEKLISLTKKGIEGAQEIKQMMIDARENPLKEINGSKVLKFEDYDLSISKNMVTGEESKIDIPKSNVLIYYTEDGSQVALRPSGTEPKIKFYVSVNSALDAVSNFKHIEAQLDAKAEGLLKDMKVL</sequence>
<dbReference type="GO" id="GO:0000287">
    <property type="term" value="F:magnesium ion binding"/>
    <property type="evidence" value="ECO:0007669"/>
    <property type="project" value="InterPro"/>
</dbReference>
<dbReference type="RefSeq" id="WP_189360713.1">
    <property type="nucleotide sequence ID" value="NZ_BMWZ01000004.1"/>
</dbReference>
<feature type="domain" description="Alpha-D-phosphohexomutase alpha/beta/alpha" evidence="10">
    <location>
        <begin position="323"/>
        <end position="443"/>
    </location>
</feature>
<accession>A0A918R356</accession>
<dbReference type="PANTHER" id="PTHR45745">
    <property type="entry name" value="PHOSPHOMANNOMUTASE 45A"/>
    <property type="match status" value="1"/>
</dbReference>
<reference evidence="11" key="1">
    <citation type="journal article" date="2014" name="Int. J. Syst. Evol. Microbiol.">
        <title>Complete genome sequence of Corynebacterium casei LMG S-19264T (=DSM 44701T), isolated from a smear-ripened cheese.</title>
        <authorList>
            <consortium name="US DOE Joint Genome Institute (JGI-PGF)"/>
            <person name="Walter F."/>
            <person name="Albersmeier A."/>
            <person name="Kalinowski J."/>
            <person name="Ruckert C."/>
        </authorList>
    </citation>
    <scope>NUCLEOTIDE SEQUENCE</scope>
    <source>
        <strain evidence="11">KCTC 12710</strain>
    </source>
</reference>
<dbReference type="GO" id="GO:0006166">
    <property type="term" value="P:purine ribonucleoside salvage"/>
    <property type="evidence" value="ECO:0007669"/>
    <property type="project" value="TreeGrafter"/>
</dbReference>
<keyword evidence="12" id="KW-1185">Reference proteome</keyword>
<dbReference type="Gene3D" id="3.40.120.10">
    <property type="entry name" value="Alpha-D-Glucose-1,6-Bisphosphate, subunit A, domain 3"/>
    <property type="match status" value="3"/>
</dbReference>
<dbReference type="PROSITE" id="PS00710">
    <property type="entry name" value="PGM_PMM"/>
    <property type="match status" value="1"/>
</dbReference>
<evidence type="ECO:0000256" key="2">
    <source>
        <dbReference type="ARBA" id="ARBA00010231"/>
    </source>
</evidence>
<proteinExistence type="inferred from homology"/>
<dbReference type="Gene3D" id="3.30.310.50">
    <property type="entry name" value="Alpha-D-phosphohexomutase, C-terminal domain"/>
    <property type="match status" value="1"/>
</dbReference>
<dbReference type="CDD" id="cd05799">
    <property type="entry name" value="PGM2"/>
    <property type="match status" value="1"/>
</dbReference>
<comment type="cofactor">
    <cofactor evidence="1">
        <name>Mg(2+)</name>
        <dbReference type="ChEBI" id="CHEBI:18420"/>
    </cofactor>
</comment>
<dbReference type="InterPro" id="IPR005846">
    <property type="entry name" value="A-D-PHexomutase_a/b/a-III"/>
</dbReference>
<dbReference type="GO" id="GO:0005975">
    <property type="term" value="P:carbohydrate metabolic process"/>
    <property type="evidence" value="ECO:0007669"/>
    <property type="project" value="InterPro"/>
</dbReference>
<reference evidence="11" key="2">
    <citation type="submission" date="2020-09" db="EMBL/GenBank/DDBJ databases">
        <authorList>
            <person name="Sun Q."/>
            <person name="Kim S."/>
        </authorList>
    </citation>
    <scope>NUCLEOTIDE SEQUENCE</scope>
    <source>
        <strain evidence="11">KCTC 12710</strain>
    </source>
</reference>
<keyword evidence="5 7" id="KW-0460">Magnesium</keyword>
<feature type="domain" description="Alpha-D-phosphohexomutase alpha/beta/alpha" evidence="9">
    <location>
        <begin position="221"/>
        <end position="311"/>
    </location>
</feature>
<comment type="similarity">
    <text evidence="2 7">Belongs to the phosphohexose mutase family.</text>
</comment>
<dbReference type="InterPro" id="IPR016055">
    <property type="entry name" value="A-D-PHexomutase_a/b/a-I/II/III"/>
</dbReference>
<dbReference type="SUPFAM" id="SSF55957">
    <property type="entry name" value="Phosphoglucomutase, C-terminal domain"/>
    <property type="match status" value="1"/>
</dbReference>
<dbReference type="AlphaFoldDB" id="A0A918R356"/>
<evidence type="ECO:0000256" key="6">
    <source>
        <dbReference type="ARBA" id="ARBA00023235"/>
    </source>
</evidence>
<evidence type="ECO:0000259" key="8">
    <source>
        <dbReference type="Pfam" id="PF02878"/>
    </source>
</evidence>
<dbReference type="Pfam" id="PF02879">
    <property type="entry name" value="PGM_PMM_II"/>
    <property type="match status" value="1"/>
</dbReference>
<name>A0A918R356_9FLAO</name>
<dbReference type="InterPro" id="IPR005845">
    <property type="entry name" value="A-D-PHexomutase_a/b/a-II"/>
</dbReference>
<dbReference type="GO" id="GO:0008973">
    <property type="term" value="F:phosphopentomutase activity"/>
    <property type="evidence" value="ECO:0007669"/>
    <property type="project" value="TreeGrafter"/>
</dbReference>
<evidence type="ECO:0000256" key="7">
    <source>
        <dbReference type="RuleBase" id="RU004326"/>
    </source>
</evidence>
<evidence type="ECO:0000256" key="5">
    <source>
        <dbReference type="ARBA" id="ARBA00022842"/>
    </source>
</evidence>
<keyword evidence="6" id="KW-0413">Isomerase</keyword>
<evidence type="ECO:0000313" key="11">
    <source>
        <dbReference type="EMBL" id="GGZ82703.1"/>
    </source>
</evidence>
<protein>
    <submittedName>
        <fullName evidence="11">Phosphoglucomutase</fullName>
    </submittedName>
</protein>
<evidence type="ECO:0000313" key="12">
    <source>
        <dbReference type="Proteomes" id="UP000636004"/>
    </source>
</evidence>
<dbReference type="InterPro" id="IPR005841">
    <property type="entry name" value="Alpha-D-phosphohexomutase_SF"/>
</dbReference>
<evidence type="ECO:0000259" key="9">
    <source>
        <dbReference type="Pfam" id="PF02879"/>
    </source>
</evidence>
<evidence type="ECO:0000256" key="1">
    <source>
        <dbReference type="ARBA" id="ARBA00001946"/>
    </source>
</evidence>
<evidence type="ECO:0000256" key="4">
    <source>
        <dbReference type="ARBA" id="ARBA00022723"/>
    </source>
</evidence>
<keyword evidence="3" id="KW-0597">Phosphoprotein</keyword>